<dbReference type="Pfam" id="PF04011">
    <property type="entry name" value="LemA"/>
    <property type="match status" value="1"/>
</dbReference>
<comment type="subcellular location">
    <subcellularLocation>
        <location evidence="1">Membrane</location>
        <topology evidence="1">Single-pass membrane protein</topology>
    </subcellularLocation>
</comment>
<dbReference type="OrthoDB" id="9804152at2"/>
<dbReference type="SUPFAM" id="SSF140478">
    <property type="entry name" value="LemA-like"/>
    <property type="match status" value="1"/>
</dbReference>
<dbReference type="PANTHER" id="PTHR34478:SF2">
    <property type="entry name" value="MEMBRANE PROTEIN"/>
    <property type="match status" value="1"/>
</dbReference>
<dbReference type="GO" id="GO:0016020">
    <property type="term" value="C:membrane"/>
    <property type="evidence" value="ECO:0007669"/>
    <property type="project" value="UniProtKB-SubCell"/>
</dbReference>
<keyword evidence="3" id="KW-0812">Transmembrane</keyword>
<sequence>MTPLLIAAFIIFPTLGFCAYSYYKMQKLEKALNTAWNTLDIHLRARNDVIKKMASIASYGMQDNKSFLSLANNLKEEIDFSADPVKRTLEEKVLAENFSSFLRQLYLIKKIEENEDFQSCKTQLEKVERKIKYASGGYHHAVRDMNTVTGAFPVNIVAKMLDFNKKEYFDFTFTKI</sequence>
<dbReference type="RefSeq" id="WP_012414989.1">
    <property type="nucleotide sequence ID" value="NC_010644.1"/>
</dbReference>
<dbReference type="Proteomes" id="UP000001029">
    <property type="component" value="Chromosome"/>
</dbReference>
<dbReference type="AlphaFoldDB" id="B2KCX8"/>
<dbReference type="InterPro" id="IPR023353">
    <property type="entry name" value="LemA-like_dom_sf"/>
</dbReference>
<dbReference type="KEGG" id="emi:Emin_0819"/>
<dbReference type="STRING" id="445932.Emin_0819"/>
<dbReference type="PANTHER" id="PTHR34478">
    <property type="entry name" value="PROTEIN LEMA"/>
    <property type="match status" value="1"/>
</dbReference>
<keyword evidence="7" id="KW-1185">Reference proteome</keyword>
<reference evidence="6 7" key="1">
    <citation type="journal article" date="2009" name="Appl. Environ. Microbiol.">
        <title>Genomic analysis of 'Elusimicrobium minutum,' the first cultivated representative of the phylum 'Elusimicrobia' (formerly termite group 1).</title>
        <authorList>
            <person name="Herlemann D.P.R."/>
            <person name="Geissinger O."/>
            <person name="Ikeda-Ohtsubo W."/>
            <person name="Kunin V."/>
            <person name="Sun H."/>
            <person name="Lapidus A."/>
            <person name="Hugenholtz P."/>
            <person name="Brune A."/>
        </authorList>
    </citation>
    <scope>NUCLEOTIDE SEQUENCE [LARGE SCALE GENOMIC DNA]</scope>
    <source>
        <strain evidence="6 7">Pei191</strain>
    </source>
</reference>
<gene>
    <name evidence="6" type="ordered locus">Emin_0819</name>
</gene>
<dbReference type="EMBL" id="CP001055">
    <property type="protein sequence ID" value="ACC98374.1"/>
    <property type="molecule type" value="Genomic_DNA"/>
</dbReference>
<accession>B2KCX8</accession>
<comment type="similarity">
    <text evidence="2">Belongs to the LemA family.</text>
</comment>
<protein>
    <submittedName>
        <fullName evidence="6">LemA family protein</fullName>
    </submittedName>
</protein>
<dbReference type="InterPro" id="IPR007156">
    <property type="entry name" value="MamQ_LemA"/>
</dbReference>
<dbReference type="HOGENOM" id="CLU_1522852_0_0_0"/>
<evidence type="ECO:0000313" key="6">
    <source>
        <dbReference type="EMBL" id="ACC98374.1"/>
    </source>
</evidence>
<keyword evidence="4" id="KW-1133">Transmembrane helix</keyword>
<evidence type="ECO:0000256" key="4">
    <source>
        <dbReference type="ARBA" id="ARBA00022989"/>
    </source>
</evidence>
<organism evidence="6 7">
    <name type="scientific">Elusimicrobium minutum (strain Pei191)</name>
    <dbReference type="NCBI Taxonomy" id="445932"/>
    <lineage>
        <taxon>Bacteria</taxon>
        <taxon>Pseudomonadati</taxon>
        <taxon>Elusimicrobiota</taxon>
        <taxon>Elusimicrobia</taxon>
        <taxon>Elusimicrobiales</taxon>
        <taxon>Elusimicrobiaceae</taxon>
        <taxon>Elusimicrobium</taxon>
    </lineage>
</organism>
<evidence type="ECO:0000256" key="1">
    <source>
        <dbReference type="ARBA" id="ARBA00004167"/>
    </source>
</evidence>
<evidence type="ECO:0000256" key="2">
    <source>
        <dbReference type="ARBA" id="ARBA00008854"/>
    </source>
</evidence>
<proteinExistence type="inferred from homology"/>
<dbReference type="Gene3D" id="1.20.1440.20">
    <property type="entry name" value="LemA-like domain"/>
    <property type="match status" value="1"/>
</dbReference>
<name>B2KCX8_ELUMP</name>
<evidence type="ECO:0000256" key="5">
    <source>
        <dbReference type="ARBA" id="ARBA00023136"/>
    </source>
</evidence>
<evidence type="ECO:0000256" key="3">
    <source>
        <dbReference type="ARBA" id="ARBA00022692"/>
    </source>
</evidence>
<keyword evidence="5" id="KW-0472">Membrane</keyword>
<evidence type="ECO:0000313" key="7">
    <source>
        <dbReference type="Proteomes" id="UP000001029"/>
    </source>
</evidence>